<dbReference type="PROSITE" id="PS50894">
    <property type="entry name" value="HPT"/>
    <property type="match status" value="1"/>
</dbReference>
<sequence length="129" mass="13763">MSGSSNGCNSMEVPFFDPGPLDQMQSLLGKEMVADLVDEFVRSGADILARFDRALSEGDAKAAQREAHSLKSSASSLGLVFLARLCAVIEAACRNQRMDEAGGGRDGMAENYAKACLFLRDVKNARLSG</sequence>
<dbReference type="GO" id="GO:0016301">
    <property type="term" value="F:kinase activity"/>
    <property type="evidence" value="ECO:0007669"/>
    <property type="project" value="UniProtKB-KW"/>
</dbReference>
<reference evidence="2" key="1">
    <citation type="submission" date="2016-10" db="EMBL/GenBank/DDBJ databases">
        <title>Sequence of Gallionella enrichment culture.</title>
        <authorList>
            <person name="Poehlein A."/>
            <person name="Muehling M."/>
            <person name="Daniel R."/>
        </authorList>
    </citation>
    <scope>NUCLEOTIDE SEQUENCE</scope>
</reference>
<dbReference type="CDD" id="cd00088">
    <property type="entry name" value="HPT"/>
    <property type="match status" value="1"/>
</dbReference>
<organism evidence="2">
    <name type="scientific">mine drainage metagenome</name>
    <dbReference type="NCBI Taxonomy" id="410659"/>
    <lineage>
        <taxon>unclassified sequences</taxon>
        <taxon>metagenomes</taxon>
        <taxon>ecological metagenomes</taxon>
    </lineage>
</organism>
<keyword evidence="2" id="KW-0808">Transferase</keyword>
<protein>
    <submittedName>
        <fullName evidence="2">Hybrid sensory histidine kinase TorS</fullName>
    </submittedName>
</protein>
<name>A0A1J5SKW9_9ZZZZ</name>
<dbReference type="InterPro" id="IPR036641">
    <property type="entry name" value="HPT_dom_sf"/>
</dbReference>
<comment type="caution">
    <text evidence="2">The sequence shown here is derived from an EMBL/GenBank/DDBJ whole genome shotgun (WGS) entry which is preliminary data.</text>
</comment>
<dbReference type="InterPro" id="IPR008207">
    <property type="entry name" value="Sig_transdc_His_kin_Hpt_dom"/>
</dbReference>
<dbReference type="AlphaFoldDB" id="A0A1J5SKW9"/>
<proteinExistence type="predicted"/>
<dbReference type="Gene3D" id="1.20.120.160">
    <property type="entry name" value="HPT domain"/>
    <property type="match status" value="1"/>
</dbReference>
<dbReference type="EMBL" id="MLJW01000075">
    <property type="protein sequence ID" value="OIR02348.1"/>
    <property type="molecule type" value="Genomic_DNA"/>
</dbReference>
<dbReference type="Pfam" id="PF01627">
    <property type="entry name" value="Hpt"/>
    <property type="match status" value="1"/>
</dbReference>
<feature type="domain" description="HPt" evidence="1">
    <location>
        <begin position="29"/>
        <end position="126"/>
    </location>
</feature>
<dbReference type="SUPFAM" id="SSF47226">
    <property type="entry name" value="Histidine-containing phosphotransfer domain, HPT domain"/>
    <property type="match status" value="1"/>
</dbReference>
<evidence type="ECO:0000313" key="2">
    <source>
        <dbReference type="EMBL" id="OIR02348.1"/>
    </source>
</evidence>
<keyword evidence="2" id="KW-0418">Kinase</keyword>
<accession>A0A1J5SKW9</accession>
<evidence type="ECO:0000259" key="1">
    <source>
        <dbReference type="PROSITE" id="PS50894"/>
    </source>
</evidence>
<dbReference type="GO" id="GO:0000160">
    <property type="term" value="P:phosphorelay signal transduction system"/>
    <property type="evidence" value="ECO:0007669"/>
    <property type="project" value="InterPro"/>
</dbReference>
<gene>
    <name evidence="2" type="ORF">GALL_155050</name>
</gene>